<organism evidence="1 2">
    <name type="scientific">Fusarium equiseti</name>
    <name type="common">Fusarium scirpi</name>
    <dbReference type="NCBI Taxonomy" id="61235"/>
    <lineage>
        <taxon>Eukaryota</taxon>
        <taxon>Fungi</taxon>
        <taxon>Dikarya</taxon>
        <taxon>Ascomycota</taxon>
        <taxon>Pezizomycotina</taxon>
        <taxon>Sordariomycetes</taxon>
        <taxon>Hypocreomycetidae</taxon>
        <taxon>Hypocreales</taxon>
        <taxon>Nectriaceae</taxon>
        <taxon>Fusarium</taxon>
        <taxon>Fusarium incarnatum-equiseti species complex</taxon>
    </lineage>
</organism>
<protein>
    <submittedName>
        <fullName evidence="1">Uncharacterized protein</fullName>
    </submittedName>
</protein>
<evidence type="ECO:0000313" key="2">
    <source>
        <dbReference type="Proteomes" id="UP000693738"/>
    </source>
</evidence>
<dbReference type="EMBL" id="CAJSTJ010000151">
    <property type="protein sequence ID" value="CAG7562579.1"/>
    <property type="molecule type" value="Genomic_DNA"/>
</dbReference>
<name>A0A8J2J314_FUSEQ</name>
<gene>
    <name evidence="1" type="ORF">FEQUK3_LOCUS8316</name>
</gene>
<evidence type="ECO:0000313" key="1">
    <source>
        <dbReference type="EMBL" id="CAG7562579.1"/>
    </source>
</evidence>
<dbReference type="AlphaFoldDB" id="A0A8J2J314"/>
<dbReference type="Proteomes" id="UP000693738">
    <property type="component" value="Unassembled WGS sequence"/>
</dbReference>
<accession>A0A8J2J314</accession>
<comment type="caution">
    <text evidence="1">The sequence shown here is derived from an EMBL/GenBank/DDBJ whole genome shotgun (WGS) entry which is preliminary data.</text>
</comment>
<proteinExistence type="predicted"/>
<sequence length="281" mass="31718">MADLPELQRDRALNVFNKTMPIYIMQGDSQKRGWSWLLSAVPHNYLYRKWFRPYRTDIEWGQFIAKLVDCRDQPNSSDDATAVDVAMAIRSTIQTGLLSLPAEQFYTKPALFKALVVIISAQSYYICSSIANVSAMTVLVLLTGVNDGLSSSITFDSIDDQVERAKFRGMSGIRAKLEVAVDFIMSLEKREVAAFGPQPDPVLSTAKDSSDVYARPERAMYENEERVAIRLSWRHGQITGPSSRWVSAARYPKRTGRLRGRYAINSGRNLLAGSYKRLYLL</sequence>
<reference evidence="1" key="1">
    <citation type="submission" date="2021-05" db="EMBL/GenBank/DDBJ databases">
        <authorList>
            <person name="Khan N."/>
        </authorList>
    </citation>
    <scope>NUCLEOTIDE SEQUENCE</scope>
</reference>